<sequence>MTAVQDALGRDTVTVVHRTVVVDERGNDAFEEARTDWVRCTMQPVDSVESVDGRDQVVTRWRLSGPAAMGLAVLDRIEWQGQAFEVDGEPGVHRSFGGLLDHTEAMLRKVTG</sequence>
<name>A0ABP7F0X0_9ACTN</name>
<accession>A0ABP7F0X0</accession>
<dbReference type="RefSeq" id="WP_345645759.1">
    <property type="nucleotide sequence ID" value="NZ_BAABEP010000014.1"/>
</dbReference>
<evidence type="ECO:0000313" key="2">
    <source>
        <dbReference type="Proteomes" id="UP001499884"/>
    </source>
</evidence>
<gene>
    <name evidence="1" type="ORF">GCM10023082_26660</name>
</gene>
<evidence type="ECO:0008006" key="3">
    <source>
        <dbReference type="Google" id="ProtNLM"/>
    </source>
</evidence>
<organism evidence="1 2">
    <name type="scientific">Streptomyces tremellae</name>
    <dbReference type="NCBI Taxonomy" id="1124239"/>
    <lineage>
        <taxon>Bacteria</taxon>
        <taxon>Bacillati</taxon>
        <taxon>Actinomycetota</taxon>
        <taxon>Actinomycetes</taxon>
        <taxon>Kitasatosporales</taxon>
        <taxon>Streptomycetaceae</taxon>
        <taxon>Streptomyces</taxon>
    </lineage>
</organism>
<proteinExistence type="predicted"/>
<keyword evidence="2" id="KW-1185">Reference proteome</keyword>
<dbReference type="Proteomes" id="UP001499884">
    <property type="component" value="Unassembled WGS sequence"/>
</dbReference>
<dbReference type="EMBL" id="BAABEP010000014">
    <property type="protein sequence ID" value="GAA3727355.1"/>
    <property type="molecule type" value="Genomic_DNA"/>
</dbReference>
<comment type="caution">
    <text evidence="1">The sequence shown here is derived from an EMBL/GenBank/DDBJ whole genome shotgun (WGS) entry which is preliminary data.</text>
</comment>
<protein>
    <recommendedName>
        <fullName evidence="3">Polyketide cyclase</fullName>
    </recommendedName>
</protein>
<reference evidence="2" key="1">
    <citation type="journal article" date="2019" name="Int. J. Syst. Evol. Microbiol.">
        <title>The Global Catalogue of Microorganisms (GCM) 10K type strain sequencing project: providing services to taxonomists for standard genome sequencing and annotation.</title>
        <authorList>
            <consortium name="The Broad Institute Genomics Platform"/>
            <consortium name="The Broad Institute Genome Sequencing Center for Infectious Disease"/>
            <person name="Wu L."/>
            <person name="Ma J."/>
        </authorList>
    </citation>
    <scope>NUCLEOTIDE SEQUENCE [LARGE SCALE GENOMIC DNA]</scope>
    <source>
        <strain evidence="2">JCM 30846</strain>
    </source>
</reference>
<evidence type="ECO:0000313" key="1">
    <source>
        <dbReference type="EMBL" id="GAA3727355.1"/>
    </source>
</evidence>